<dbReference type="InterPro" id="IPR042504">
    <property type="entry name" value="Regulatory_protein_E2_N_2"/>
</dbReference>
<evidence type="ECO:0000313" key="16">
    <source>
        <dbReference type="EMBL" id="AAX86622.1"/>
    </source>
</evidence>
<dbReference type="InterPro" id="IPR001866">
    <property type="entry name" value="PPV_E2_N"/>
</dbReference>
<name>I6LEJ2_9PAPI</name>
<keyword evidence="7 12" id="KW-0235">DNA replication</keyword>
<dbReference type="Gene3D" id="1.10.287.30">
    <property type="entry name" value="E2 (early) protein, N terminal domain, subdomain 1"/>
    <property type="match status" value="1"/>
</dbReference>
<evidence type="ECO:0000259" key="15">
    <source>
        <dbReference type="Pfam" id="PF00511"/>
    </source>
</evidence>
<dbReference type="HAMAP" id="MF_04001">
    <property type="entry name" value="PPV_E2"/>
    <property type="match status" value="1"/>
</dbReference>
<dbReference type="SUPFAM" id="SSF54957">
    <property type="entry name" value="Viral DNA-binding domain"/>
    <property type="match status" value="1"/>
</dbReference>
<accession>I6LEJ2</accession>
<dbReference type="GO" id="GO:0006260">
    <property type="term" value="P:DNA replication"/>
    <property type="evidence" value="ECO:0007669"/>
    <property type="project" value="UniProtKB-KW"/>
</dbReference>
<evidence type="ECO:0000256" key="4">
    <source>
        <dbReference type="ARBA" id="ARBA00022518"/>
    </source>
</evidence>
<gene>
    <name evidence="12 16" type="primary">E2</name>
</gene>
<dbReference type="InterPro" id="IPR033668">
    <property type="entry name" value="Reg_prot_E2"/>
</dbReference>
<dbReference type="GO" id="GO:0006275">
    <property type="term" value="P:regulation of DNA replication"/>
    <property type="evidence" value="ECO:0007669"/>
    <property type="project" value="UniProtKB-UniRule"/>
</dbReference>
<dbReference type="EMBL" id="AY904723">
    <property type="protein sequence ID" value="AAX86622.1"/>
    <property type="molecule type" value="Genomic_DNA"/>
</dbReference>
<evidence type="ECO:0000256" key="2">
    <source>
        <dbReference type="ARBA" id="ARBA00007794"/>
    </source>
</evidence>
<evidence type="ECO:0000256" key="13">
    <source>
        <dbReference type="SAM" id="MobiDB-lite"/>
    </source>
</evidence>
<keyword evidence="4 12" id="KW-0244">Early protein</keyword>
<proteinExistence type="inferred from homology"/>
<dbReference type="GO" id="GO:0042025">
    <property type="term" value="C:host cell nucleus"/>
    <property type="evidence" value="ECO:0007669"/>
    <property type="project" value="UniProtKB-SubCell"/>
</dbReference>
<sequence>MENISLALESVQEQLLTLYETDSPDLRDQIKHWKLIRREQVLYYCARRRGITRVGMAVVPPLAAAQQRAKAAIEQELLLQSLLESDFAGEPWTLSDTSRERLLTEPAYCFKKDGEQIEVRYDNDRENMSSHVLWTAIYYQSDDDKWRKTQGRVDARGLFYVDNCGVKTYYVDFEQEAKKYGKTGEYEIVNKLTTPILTSTTPAGLGHSSSSGAATRGGTPKKQTPTKKRKRPLRISSPRTPRPGGFRRGGRQGLASSTPKPTSSSPEEAGRPAAGLPRRSGAGPEGSLQQDPPVLVLAGDANSLKCVRFRLKGKHSSLFCRVSTTWTWTAPYGTDRWGRSRMLLTFRDNNQREIFEKTVRLPQSVQSFRGSFEAY</sequence>
<keyword evidence="8 12" id="KW-0805">Transcription regulation</keyword>
<evidence type="ECO:0000256" key="9">
    <source>
        <dbReference type="ARBA" id="ARBA00023125"/>
    </source>
</evidence>
<evidence type="ECO:0000256" key="1">
    <source>
        <dbReference type="ARBA" id="ARBA00004147"/>
    </source>
</evidence>
<dbReference type="GO" id="GO:0006351">
    <property type="term" value="P:DNA-templated transcription"/>
    <property type="evidence" value="ECO:0007669"/>
    <property type="project" value="UniProtKB-UniRule"/>
</dbReference>
<evidence type="ECO:0000313" key="17">
    <source>
        <dbReference type="Proteomes" id="UP000151575"/>
    </source>
</evidence>
<feature type="region of interest" description="Disordered" evidence="13">
    <location>
        <begin position="199"/>
        <end position="292"/>
    </location>
</feature>
<dbReference type="SUPFAM" id="SSF51332">
    <property type="entry name" value="E2 regulatory, transactivation domain"/>
    <property type="match status" value="1"/>
</dbReference>
<evidence type="ECO:0000256" key="11">
    <source>
        <dbReference type="ARBA" id="ARBA00023163"/>
    </source>
</evidence>
<comment type="caution">
    <text evidence="12">Lacks conserved residue(s) required for the propagation of feature annotation.</text>
</comment>
<keyword evidence="9 12" id="KW-0238">DNA-binding</keyword>
<organism evidence="16 17">
    <name type="scientific">Puma concolor papillomavirus 1</name>
    <dbReference type="NCBI Taxonomy" id="2773289"/>
    <lineage>
        <taxon>Viruses</taxon>
        <taxon>Monodnaviria</taxon>
        <taxon>Shotokuvirae</taxon>
        <taxon>Cossaviricota</taxon>
        <taxon>Papovaviricetes</taxon>
        <taxon>Zurhausenvirales</taxon>
        <taxon>Papillomaviridae</taxon>
        <taxon>Firstpapillomavirinae</taxon>
        <taxon>Lambdapapillomavirus</taxon>
        <taxon>Lambdapapillomavirus 1</taxon>
    </lineage>
</organism>
<dbReference type="InterPro" id="IPR000427">
    <property type="entry name" value="Papillomavirus_E2_C"/>
</dbReference>
<feature type="compositionally biased region" description="Basic residues" evidence="13">
    <location>
        <begin position="224"/>
        <end position="233"/>
    </location>
</feature>
<evidence type="ECO:0000256" key="5">
    <source>
        <dbReference type="ARBA" id="ARBA00022553"/>
    </source>
</evidence>
<comment type="function">
    <text evidence="12">Plays a role in the initiation of viral DNA replication. A dimer of E2 interacts with a dimer of E1 in order to improve specificity of E1 DNA binding activity. Once the complex recognizes and binds DNA at specific sites, the E2 dimer is removed from DNA. E2 also regulates viral transcription through binding to the E2RE response element (5'-ACCNNNNNNGGT-3') present in multiple copies in the regulatory regions of the viral genome. Activates or represses transcription depending on E2RE's position with regards to proximal promoter elements including the TATA-box. Repression occurs by sterically hindering the assembly of the transcription initiation complex.</text>
</comment>
<dbReference type="InterPro" id="IPR012677">
    <property type="entry name" value="Nucleotide-bd_a/b_plait_sf"/>
</dbReference>
<feature type="region of interest" description="Transactivation domain" evidence="12">
    <location>
        <begin position="1"/>
        <end position="200"/>
    </location>
</feature>
<evidence type="ECO:0000256" key="10">
    <source>
        <dbReference type="ARBA" id="ARBA00023159"/>
    </source>
</evidence>
<dbReference type="GO" id="GO:0039693">
    <property type="term" value="P:viral DNA genome replication"/>
    <property type="evidence" value="ECO:0007669"/>
    <property type="project" value="UniProtKB-UniRule"/>
</dbReference>
<comment type="similarity">
    <text evidence="12">Belongs to the papillomaviridae E2 protein family.</text>
</comment>
<dbReference type="Gene3D" id="3.30.70.330">
    <property type="match status" value="1"/>
</dbReference>
<feature type="region of interest" description="DNA-binding domain" evidence="12">
    <location>
        <begin position="291"/>
        <end position="375"/>
    </location>
</feature>
<dbReference type="InterPro" id="IPR042503">
    <property type="entry name" value="Regulatory_protein_E2_N_1"/>
</dbReference>
<keyword evidence="11 12" id="KW-0804">Transcription</keyword>
<evidence type="ECO:0000256" key="8">
    <source>
        <dbReference type="ARBA" id="ARBA00023015"/>
    </source>
</evidence>
<comment type="subunit">
    <text evidence="12">Binds DNA as homodimer. Interacts with protein E1; this interaction greatly increases E1 DNA-binding activity. Interacts with protein L1; this interaction enhances E2-dependent replication and transcription activation. Interacts with protein L2; this interaction inhibits E2 transcriptional activity but not DNA replication function E2. Interacts with protein E7; this interaction inhibits E7 oncogenic activity. Interacts with host TAF1; this interaction modulates E2-dependent transcriptional regulation. Interacts with host BRD4; this interaction mediates E2 transcriptional activation function. Additionally, the interaction with host BRD4 on mitotic chromosomes mediates tethering of the viral genome. Interacts with host TOPBP1; this interaction is required for optimal viral DNA replication.</text>
</comment>
<evidence type="ECO:0000256" key="12">
    <source>
        <dbReference type="HAMAP-Rule" id="MF_04001"/>
    </source>
</evidence>
<reference evidence="16 17" key="1">
    <citation type="journal article" date="2007" name="Genome Biol.">
        <title>Ancient papillomavirus-host co-speciation in Felidae.</title>
        <authorList>
            <person name="Rector A."/>
            <person name="Lemey P."/>
            <person name="Tachezy R."/>
            <person name="Mostmans S."/>
            <person name="Ghim S.J."/>
            <person name="Van Doorslaer K."/>
            <person name="Roelke M."/>
            <person name="Bush M."/>
            <person name="Montali R.J."/>
            <person name="Joslin J."/>
            <person name="Burk R.D."/>
            <person name="Jenson A.B."/>
            <person name="Sundberg J.P."/>
            <person name="Shapiro B."/>
            <person name="Van Ranst M."/>
        </authorList>
    </citation>
    <scope>NUCLEOTIDE SEQUENCE [LARGE SCALE GENOMIC DNA]</scope>
</reference>
<evidence type="ECO:0000259" key="14">
    <source>
        <dbReference type="Pfam" id="PF00508"/>
    </source>
</evidence>
<dbReference type="InterPro" id="IPR035975">
    <property type="entry name" value="E2/EBNA1_C_sf"/>
</dbReference>
<comment type="similarity">
    <text evidence="2">Belongs to the papillomaviridae E8^E2C protein family.</text>
</comment>
<evidence type="ECO:0000256" key="3">
    <source>
        <dbReference type="ARBA" id="ARBA00022491"/>
    </source>
</evidence>
<feature type="compositionally biased region" description="Low complexity" evidence="13">
    <location>
        <begin position="256"/>
        <end position="266"/>
    </location>
</feature>
<keyword evidence="6 12" id="KW-1048">Host nucleus</keyword>
<comment type="subcellular location">
    <subcellularLocation>
        <location evidence="1 12">Host nucleus</location>
    </subcellularLocation>
</comment>
<evidence type="ECO:0000256" key="6">
    <source>
        <dbReference type="ARBA" id="ARBA00022562"/>
    </source>
</evidence>
<protein>
    <recommendedName>
        <fullName evidence="12">Regulatory protein E2</fullName>
    </recommendedName>
</protein>
<feature type="domain" description="Papillomavirus E2 C-terminal" evidence="15">
    <location>
        <begin position="293"/>
        <end position="372"/>
    </location>
</feature>
<feature type="domain" description="Papillomavirus E2 N-terminal" evidence="14">
    <location>
        <begin position="1"/>
        <end position="192"/>
    </location>
</feature>
<dbReference type="Proteomes" id="UP000151575">
    <property type="component" value="Segment"/>
</dbReference>
<dbReference type="GO" id="GO:0003700">
    <property type="term" value="F:DNA-binding transcription factor activity"/>
    <property type="evidence" value="ECO:0007669"/>
    <property type="project" value="UniProtKB-UniRule"/>
</dbReference>
<dbReference type="GO" id="GO:0000166">
    <property type="term" value="F:nucleotide binding"/>
    <property type="evidence" value="ECO:0007669"/>
    <property type="project" value="UniProtKB-UniRule"/>
</dbReference>
<dbReference type="GO" id="GO:0003677">
    <property type="term" value="F:DNA binding"/>
    <property type="evidence" value="ECO:0007669"/>
    <property type="project" value="UniProtKB-UniRule"/>
</dbReference>
<comment type="PTM">
    <text evidence="12">Phosphorylated.</text>
</comment>
<dbReference type="Pfam" id="PF00508">
    <property type="entry name" value="PPV_E2_N"/>
    <property type="match status" value="1"/>
</dbReference>
<dbReference type="Gene3D" id="2.170.200.10">
    <property type="entry name" value="Papillomavirus E2 early protein domain"/>
    <property type="match status" value="1"/>
</dbReference>
<keyword evidence="3 12" id="KW-0678">Repressor</keyword>
<keyword evidence="10 12" id="KW-0010">Activator</keyword>
<evidence type="ECO:0000256" key="7">
    <source>
        <dbReference type="ARBA" id="ARBA00022705"/>
    </source>
</evidence>
<dbReference type="InterPro" id="IPR036050">
    <property type="entry name" value="Regulatory_protein_E2_N"/>
</dbReference>
<feature type="compositionally biased region" description="Low complexity" evidence="13">
    <location>
        <begin position="203"/>
        <end position="223"/>
    </location>
</feature>
<dbReference type="Pfam" id="PF00511">
    <property type="entry name" value="PPV_E2_C"/>
    <property type="match status" value="1"/>
</dbReference>
<keyword evidence="5 12" id="KW-0597">Phosphoprotein</keyword>